<dbReference type="Gene3D" id="3.90.550.10">
    <property type="entry name" value="Spore Coat Polysaccharide Biosynthesis Protein SpsA, Chain A"/>
    <property type="match status" value="1"/>
</dbReference>
<evidence type="ECO:0000313" key="5">
    <source>
        <dbReference type="Proteomes" id="UP000326178"/>
    </source>
</evidence>
<dbReference type="Pfam" id="PF02709">
    <property type="entry name" value="Glyco_transf_7C"/>
    <property type="match status" value="1"/>
</dbReference>
<dbReference type="OrthoDB" id="4120491at2"/>
<dbReference type="AlphaFoldDB" id="A0A5J6FAE2"/>
<protein>
    <submittedName>
        <fullName evidence="4">Glycosyltransferase</fullName>
    </submittedName>
</protein>
<name>A0A5J6FAE2_9ACTN</name>
<dbReference type="PANTHER" id="PTHR43685:SF3">
    <property type="entry name" value="SLR2126 PROTEIN"/>
    <property type="match status" value="1"/>
</dbReference>
<accession>A0A5J6FAE2</accession>
<proteinExistence type="predicted"/>
<evidence type="ECO:0000313" key="4">
    <source>
        <dbReference type="EMBL" id="QEU72717.1"/>
    </source>
</evidence>
<keyword evidence="5" id="KW-1185">Reference proteome</keyword>
<dbReference type="RefSeq" id="WP_150488068.1">
    <property type="nucleotide sequence ID" value="NZ_BMUV01000001.1"/>
</dbReference>
<sequence length="321" mass="34139">MTDIPLTAVPPGHPPGGTAVSVVVPTRDRTTRLLLTLTALAQQTLDRERFEVILVDDAPEPGAVEQVLDAVPEGLPIRSAATGGRGAACARNSGARLARGEVLLFLDDDTVATPRLLEEHLTAHRSPAAAVVHGGIVDLSAFALTPDPQPLQATLTGARGRQIEPGTVAGLGSAAPLLGPRRSFIERTARKVVQSPDYASLRWLTCIGTNTSMRRTVFEKVGGFDEHYGELWGGEDLELGLRLSAAGATFELLDAIAYHLPRARRDTGDLLPRFWRLVADRHDDPRLADVGPFLAGRLTLHELAARLGPVDDAPAPGTAVT</sequence>
<dbReference type="GO" id="GO:0016740">
    <property type="term" value="F:transferase activity"/>
    <property type="evidence" value="ECO:0007669"/>
    <property type="project" value="UniProtKB-KW"/>
</dbReference>
<dbReference type="PANTHER" id="PTHR43685">
    <property type="entry name" value="GLYCOSYLTRANSFERASE"/>
    <property type="match status" value="1"/>
</dbReference>
<dbReference type="Pfam" id="PF00535">
    <property type="entry name" value="Glycos_transf_2"/>
    <property type="match status" value="1"/>
</dbReference>
<reference evidence="4 5" key="1">
    <citation type="submission" date="2017-09" db="EMBL/GenBank/DDBJ databases">
        <authorList>
            <person name="Lee N."/>
            <person name="Cho B.-K."/>
        </authorList>
    </citation>
    <scope>NUCLEOTIDE SEQUENCE [LARGE SCALE GENOMIC DNA]</scope>
    <source>
        <strain evidence="4 5">ATCC 12769</strain>
    </source>
</reference>
<dbReference type="EMBL" id="CP023702">
    <property type="protein sequence ID" value="QEU72717.1"/>
    <property type="molecule type" value="Genomic_DNA"/>
</dbReference>
<dbReference type="InterPro" id="IPR029044">
    <property type="entry name" value="Nucleotide-diphossugar_trans"/>
</dbReference>
<dbReference type="SUPFAM" id="SSF53448">
    <property type="entry name" value="Nucleotide-diphospho-sugar transferases"/>
    <property type="match status" value="1"/>
</dbReference>
<gene>
    <name evidence="4" type="ORF">CP967_12575</name>
</gene>
<evidence type="ECO:0000259" key="2">
    <source>
        <dbReference type="Pfam" id="PF00535"/>
    </source>
</evidence>
<dbReference type="InterPro" id="IPR001173">
    <property type="entry name" value="Glyco_trans_2-like"/>
</dbReference>
<feature type="domain" description="Glycosyltransferase 2-like" evidence="2">
    <location>
        <begin position="21"/>
        <end position="137"/>
    </location>
</feature>
<keyword evidence="1 4" id="KW-0808">Transferase</keyword>
<organism evidence="4 5">
    <name type="scientific">Streptomyces nitrosporeus</name>
    <dbReference type="NCBI Taxonomy" id="28894"/>
    <lineage>
        <taxon>Bacteria</taxon>
        <taxon>Bacillati</taxon>
        <taxon>Actinomycetota</taxon>
        <taxon>Actinomycetes</taxon>
        <taxon>Kitasatosporales</taxon>
        <taxon>Streptomycetaceae</taxon>
        <taxon>Streptomyces</taxon>
    </lineage>
</organism>
<evidence type="ECO:0000259" key="3">
    <source>
        <dbReference type="Pfam" id="PF02709"/>
    </source>
</evidence>
<dbReference type="InterPro" id="IPR027791">
    <property type="entry name" value="Galactosyl_T_C"/>
</dbReference>
<evidence type="ECO:0000256" key="1">
    <source>
        <dbReference type="ARBA" id="ARBA00022679"/>
    </source>
</evidence>
<dbReference type="InterPro" id="IPR050834">
    <property type="entry name" value="Glycosyltransf_2"/>
</dbReference>
<dbReference type="Proteomes" id="UP000326178">
    <property type="component" value="Chromosome"/>
</dbReference>
<dbReference type="KEGG" id="snk:CP967_12575"/>
<feature type="domain" description="Galactosyltransferase C-terminal" evidence="3">
    <location>
        <begin position="200"/>
        <end position="255"/>
    </location>
</feature>